<evidence type="ECO:0000313" key="16">
    <source>
        <dbReference type="EMBL" id="CAH0527347.1"/>
    </source>
</evidence>
<evidence type="ECO:0000259" key="14">
    <source>
        <dbReference type="Pfam" id="PF02687"/>
    </source>
</evidence>
<evidence type="ECO:0000256" key="6">
    <source>
        <dbReference type="ARBA" id="ARBA00022519"/>
    </source>
</evidence>
<evidence type="ECO:0000256" key="5">
    <source>
        <dbReference type="ARBA" id="ARBA00022475"/>
    </source>
</evidence>
<dbReference type="InterPro" id="IPR004513">
    <property type="entry name" value="FtsX"/>
</dbReference>
<feature type="domain" description="FtsX extracellular" evidence="15">
    <location>
        <begin position="78"/>
        <end position="169"/>
    </location>
</feature>
<feature type="transmembrane region" description="Helical" evidence="13">
    <location>
        <begin position="186"/>
        <end position="210"/>
    </location>
</feature>
<protein>
    <recommendedName>
        <fullName evidence="4 12">Cell division protein FtsX</fullName>
    </recommendedName>
</protein>
<evidence type="ECO:0000256" key="8">
    <source>
        <dbReference type="ARBA" id="ARBA00022692"/>
    </source>
</evidence>
<comment type="caution">
    <text evidence="16">The sequence shown here is derived from an EMBL/GenBank/DDBJ whole genome shotgun (WGS) entry which is preliminary data.</text>
</comment>
<feature type="transmembrane region" description="Helical" evidence="13">
    <location>
        <begin position="289"/>
        <end position="308"/>
    </location>
</feature>
<keyword evidence="7 12" id="KW-0132">Cell division</keyword>
<comment type="subunit">
    <text evidence="3">Forms a membrane-associated complex with FtsE.</text>
</comment>
<dbReference type="PIRSF" id="PIRSF003097">
    <property type="entry name" value="FtsX"/>
    <property type="match status" value="1"/>
</dbReference>
<comment type="function">
    <text evidence="12">Part of the ABC transporter FtsEX involved in cellular division.</text>
</comment>
<evidence type="ECO:0000256" key="11">
    <source>
        <dbReference type="ARBA" id="ARBA00023306"/>
    </source>
</evidence>
<feature type="transmembrane region" description="Helical" evidence="13">
    <location>
        <begin position="43"/>
        <end position="63"/>
    </location>
</feature>
<feature type="domain" description="ABC3 transporter permease C-terminal" evidence="14">
    <location>
        <begin position="193"/>
        <end position="311"/>
    </location>
</feature>
<sequence length="318" mass="34860">MVSKQRRSKQGKQRLKPEGFFSTQSKQAKSAFQTLWKRPLGHILTLAVIAMALSVPSCLYLVAKNILAVNASVTYQSQVTAFISEGTPDAKVLVAKDKIETWDEVASVTYITPEQGLVDLSEHSGLEQAVSMLEGYVLPGVLLIQPKDLTAATDSALVEKLSNFPDITDIRRDKDWLGRFDAIKQLALVVGGIFSVLMFLSVVLIVGNTLRFNVLANKESIQTMKLIGATDAYILRPYLYTGMWFGLLGAIVAWALTALVTVLANNAVSELSYLYDSDYRLLGLGWDESLIILMTGLFLGMGAASLSAKRHLKEIEPV</sequence>
<evidence type="ECO:0000256" key="13">
    <source>
        <dbReference type="SAM" id="Phobius"/>
    </source>
</evidence>
<dbReference type="NCBIfam" id="TIGR00439">
    <property type="entry name" value="FtsX_Gneg"/>
    <property type="match status" value="1"/>
</dbReference>
<evidence type="ECO:0000259" key="15">
    <source>
        <dbReference type="Pfam" id="PF18075"/>
    </source>
</evidence>
<keyword evidence="5 12" id="KW-1003">Cell membrane</keyword>
<feature type="transmembrane region" description="Helical" evidence="13">
    <location>
        <begin position="244"/>
        <end position="269"/>
    </location>
</feature>
<dbReference type="GO" id="GO:0051301">
    <property type="term" value="P:cell division"/>
    <property type="evidence" value="ECO:0007669"/>
    <property type="project" value="UniProtKB-KW"/>
</dbReference>
<keyword evidence="17" id="KW-1185">Reference proteome</keyword>
<evidence type="ECO:0000313" key="17">
    <source>
        <dbReference type="Proteomes" id="UP000838160"/>
    </source>
</evidence>
<proteinExistence type="inferred from homology"/>
<accession>A0ABM8ZKW4</accession>
<keyword evidence="11 12" id="KW-0131">Cell cycle</keyword>
<dbReference type="Pfam" id="PF18075">
    <property type="entry name" value="FtsX_ECD"/>
    <property type="match status" value="1"/>
</dbReference>
<evidence type="ECO:0000256" key="12">
    <source>
        <dbReference type="PIRNR" id="PIRNR003097"/>
    </source>
</evidence>
<evidence type="ECO:0000256" key="3">
    <source>
        <dbReference type="ARBA" id="ARBA00011160"/>
    </source>
</evidence>
<evidence type="ECO:0000256" key="2">
    <source>
        <dbReference type="ARBA" id="ARBA00007379"/>
    </source>
</evidence>
<keyword evidence="9 13" id="KW-1133">Transmembrane helix</keyword>
<keyword evidence="6 12" id="KW-0997">Cell inner membrane</keyword>
<evidence type="ECO:0000256" key="10">
    <source>
        <dbReference type="ARBA" id="ARBA00023136"/>
    </source>
</evidence>
<evidence type="ECO:0000256" key="4">
    <source>
        <dbReference type="ARBA" id="ARBA00021907"/>
    </source>
</evidence>
<comment type="similarity">
    <text evidence="2 12">Belongs to the ABC-4 integral membrane protein family. FtsX subfamily.</text>
</comment>
<dbReference type="Proteomes" id="UP000838160">
    <property type="component" value="Unassembled WGS sequence"/>
</dbReference>
<keyword evidence="8 13" id="KW-0812">Transmembrane</keyword>
<evidence type="ECO:0000256" key="1">
    <source>
        <dbReference type="ARBA" id="ARBA00004429"/>
    </source>
</evidence>
<dbReference type="InterPro" id="IPR047590">
    <property type="entry name" value="FtsX_proteobact-type"/>
</dbReference>
<organism evidence="16 17">
    <name type="scientific">Vibrio hippocampi</name>
    <dbReference type="NCBI Taxonomy" id="654686"/>
    <lineage>
        <taxon>Bacteria</taxon>
        <taxon>Pseudomonadati</taxon>
        <taxon>Pseudomonadota</taxon>
        <taxon>Gammaproteobacteria</taxon>
        <taxon>Vibrionales</taxon>
        <taxon>Vibrionaceae</taxon>
        <taxon>Vibrio</taxon>
    </lineage>
</organism>
<dbReference type="EMBL" id="CAKLCM010000002">
    <property type="protein sequence ID" value="CAH0527347.1"/>
    <property type="molecule type" value="Genomic_DNA"/>
</dbReference>
<name>A0ABM8ZKW4_9VIBR</name>
<dbReference type="RefSeq" id="WP_237485456.1">
    <property type="nucleotide sequence ID" value="NZ_CAKLCM010000002.1"/>
</dbReference>
<dbReference type="Pfam" id="PF02687">
    <property type="entry name" value="FtsX"/>
    <property type="match status" value="1"/>
</dbReference>
<dbReference type="InterPro" id="IPR040690">
    <property type="entry name" value="FtsX_ECD"/>
</dbReference>
<dbReference type="PANTHER" id="PTHR47755">
    <property type="entry name" value="CELL DIVISION PROTEIN FTSX"/>
    <property type="match status" value="1"/>
</dbReference>
<gene>
    <name evidence="16" type="primary">ftsX</name>
    <name evidence="16" type="ORF">VHP8226_02663</name>
</gene>
<reference evidence="16" key="1">
    <citation type="submission" date="2021-12" db="EMBL/GenBank/DDBJ databases">
        <authorList>
            <person name="Rodrigo-Torres L."/>
            <person name="Arahal R. D."/>
            <person name="Lucena T."/>
        </authorList>
    </citation>
    <scope>NUCLEOTIDE SEQUENCE</scope>
    <source>
        <strain evidence="16">CECT 8226</strain>
    </source>
</reference>
<evidence type="ECO:0000256" key="9">
    <source>
        <dbReference type="ARBA" id="ARBA00022989"/>
    </source>
</evidence>
<keyword evidence="10 12" id="KW-0472">Membrane</keyword>
<evidence type="ECO:0000256" key="7">
    <source>
        <dbReference type="ARBA" id="ARBA00022618"/>
    </source>
</evidence>
<dbReference type="PANTHER" id="PTHR47755:SF1">
    <property type="entry name" value="CELL DIVISION PROTEIN FTSX"/>
    <property type="match status" value="1"/>
</dbReference>
<dbReference type="InterPro" id="IPR003838">
    <property type="entry name" value="ABC3_permease_C"/>
</dbReference>
<comment type="subcellular location">
    <subcellularLocation>
        <location evidence="1">Cell inner membrane</location>
        <topology evidence="1">Multi-pass membrane protein</topology>
    </subcellularLocation>
</comment>
<dbReference type="Gene3D" id="3.30.70.3040">
    <property type="match status" value="1"/>
</dbReference>